<dbReference type="PANTHER" id="PTHR34720:SF9">
    <property type="entry name" value="BLR4714 PROTEIN"/>
    <property type="match status" value="1"/>
</dbReference>
<evidence type="ECO:0000256" key="4">
    <source>
        <dbReference type="SAM" id="MobiDB-lite"/>
    </source>
</evidence>
<name>A0ABV7VPP2_9GAMM</name>
<dbReference type="Gene3D" id="2.40.160.20">
    <property type="match status" value="1"/>
</dbReference>
<feature type="region of interest" description="Disordered" evidence="4">
    <location>
        <begin position="1642"/>
        <end position="1671"/>
    </location>
</feature>
<evidence type="ECO:0000313" key="6">
    <source>
        <dbReference type="EMBL" id="MFC3679473.1"/>
    </source>
</evidence>
<dbReference type="SUPFAM" id="SSF56925">
    <property type="entry name" value="OMPA-like"/>
    <property type="match status" value="1"/>
</dbReference>
<comment type="similarity">
    <text evidence="1">Belongs to the outer membrane OOP (TC 1.B.6) superfamily. OmpA family.</text>
</comment>
<dbReference type="InterPro" id="IPR032812">
    <property type="entry name" value="SbsA_Ig"/>
</dbReference>
<organism evidence="6 7">
    <name type="scientific">Bacterioplanoides pacificum</name>
    <dbReference type="NCBI Taxonomy" id="1171596"/>
    <lineage>
        <taxon>Bacteria</taxon>
        <taxon>Pseudomonadati</taxon>
        <taxon>Pseudomonadota</taxon>
        <taxon>Gammaproteobacteria</taxon>
        <taxon>Oceanospirillales</taxon>
        <taxon>Oceanospirillaceae</taxon>
        <taxon>Bacterioplanoides</taxon>
    </lineage>
</organism>
<feature type="region of interest" description="Disordered" evidence="4">
    <location>
        <begin position="1996"/>
        <end position="2025"/>
    </location>
</feature>
<keyword evidence="3" id="KW-0813">Transport</keyword>
<accession>A0ABV7VPP2</accession>
<evidence type="ECO:0000256" key="1">
    <source>
        <dbReference type="ARBA" id="ARBA00005710"/>
    </source>
</evidence>
<dbReference type="Gene3D" id="2.60.40.3440">
    <property type="match status" value="3"/>
</dbReference>
<dbReference type="Pfam" id="PF13205">
    <property type="entry name" value="Big_5"/>
    <property type="match status" value="1"/>
</dbReference>
<dbReference type="Proteomes" id="UP001595722">
    <property type="component" value="Unassembled WGS sequence"/>
</dbReference>
<dbReference type="InterPro" id="IPR011250">
    <property type="entry name" value="OMP/PagP_B-barrel"/>
</dbReference>
<dbReference type="EMBL" id="JBHRYB010000005">
    <property type="protein sequence ID" value="MFC3679473.1"/>
    <property type="molecule type" value="Genomic_DNA"/>
</dbReference>
<dbReference type="Pfam" id="PF01389">
    <property type="entry name" value="OmpA_membrane"/>
    <property type="match status" value="1"/>
</dbReference>
<dbReference type="RefSeq" id="WP_376865174.1">
    <property type="nucleotide sequence ID" value="NZ_JBHRYB010000005.1"/>
</dbReference>
<gene>
    <name evidence="6" type="ORF">ACFOMG_05020</name>
</gene>
<evidence type="ECO:0000259" key="5">
    <source>
        <dbReference type="PROSITE" id="PS50268"/>
    </source>
</evidence>
<feature type="compositionally biased region" description="Polar residues" evidence="4">
    <location>
        <begin position="957"/>
        <end position="968"/>
    </location>
</feature>
<evidence type="ECO:0000256" key="2">
    <source>
        <dbReference type="ARBA" id="ARBA00022729"/>
    </source>
</evidence>
<dbReference type="InterPro" id="IPR015919">
    <property type="entry name" value="Cadherin-like_sf"/>
</dbReference>
<dbReference type="Gene3D" id="2.60.40.2810">
    <property type="match status" value="2"/>
</dbReference>
<dbReference type="Gene3D" id="2.60.40.10">
    <property type="entry name" value="Immunoglobulins"/>
    <property type="match status" value="1"/>
</dbReference>
<feature type="compositionally biased region" description="Low complexity" evidence="4">
    <location>
        <begin position="969"/>
        <end position="979"/>
    </location>
</feature>
<protein>
    <submittedName>
        <fullName evidence="6">Beta strand repeat-containing protein</fullName>
    </submittedName>
</protein>
<comment type="caution">
    <text evidence="6">The sequence shown here is derived from an EMBL/GenBank/DDBJ whole genome shotgun (WGS) entry which is preliminary data.</text>
</comment>
<dbReference type="PANTHER" id="PTHR34720">
    <property type="entry name" value="MICROCYSTIN DEPENDENT PROTEIN"/>
    <property type="match status" value="1"/>
</dbReference>
<keyword evidence="3" id="KW-0406">Ion transport</keyword>
<dbReference type="NCBIfam" id="NF012211">
    <property type="entry name" value="tand_rpt_95"/>
    <property type="match status" value="5"/>
</dbReference>
<keyword evidence="3" id="KW-0812">Transmembrane</keyword>
<feature type="domain" description="Cadherin" evidence="5">
    <location>
        <begin position="1082"/>
        <end position="1180"/>
    </location>
</feature>
<sequence length="2450" mass="251711">MDSSNKKINWAKEIGKSLPAIAVATMGVQANASAPVSSRSRLQNKAWISEQSSSMAVHHNDVFNGFSNQPEKHPTDITTTQTANDNKNPVVQHFLKQLKKKRQPKAAWLSGHIDNHQASNNPNFIGKTKASGQCNYFTGLSTWCSSATSQSCTSDAQCNFGGNNAPTNIGLDNSSIGDASTGAGAVIGNLSTTDADGGDTHTYSLVTNGASGNGSCGASGDDDNASFQIDNANDELETDGSVSPGSYNVCVQTHDGTDSYQKTFAITVTDTTAPGFENSTPSVGTLTLNGGTVSIDLDEEGTAYYIVVADGAGAPSASQVKAGQDSGGGAPLTSGSFATSGTTGSEAFAGLSSATAYDLYVVAEDDEGSPNLQAAATLVNFTTDSPDSDGNLTASATVTEPIGLDTTLDTAGEAIDVFDFTLSDGGTSDGLAMAISQVVINVSGTSTDTERGNITWRLNGNDASNVTGVYNSGSDTITFSGLSISVADGGSETYTVNGYYNDTGNMTHGNTVILSVDGDTDLTLGSSGTQMGSTSAVNNGTGTVINDDIAPTVDSVSVPANATYVAGNNLDFTVNFDENITVNTGGGAPRLALTVGATTRYASYLSGSSSSALVFRHTVVSGDEDTDGISLSASLEPNSGTLQDVAGNDINTVLSSIGSLTSVLVDAVAPVVAEVTAVNTPANDSTPNLIVSTDEAGTLAVGGSCGSSDEGAVSAGNNTITLTQPDNSTPLSVGTYTDCTVTVTDAASNVSNAVTATPFTIDLSAPSGHSVTFDDNNIGDSEAGSIAFTFAAAETGAGYSYTISSSGGGTNVTGSGTTSTASDNINNIDVSGLGDGTLTLSVVLTDSSGNAATAVTDTTTLDTTAPSGHSVSFDDSTINNTEASSQSFTFANAETGAAYSYTISSAGGGTNVTGTGTLASATDQITGLDLSGLGDGSLTLSVVLTDSAGNAAAAETDSATLDSNAPTLSSSSPADNSASTRYDTDITLTFSETIVAGSSGDLSLAIYKTADNSLVESNNSNGAAVTISGNSATLNPTSNLSPAEDYYVRIGAGAFTDSAGNPYSGIADNTTFNFSTINLPPTTNIDSIATDEDNAVAIDVLTNDSDEDGALNPASVMIGSPASNGSTSINTANGVISYTPAADFNGSDNFSYTVEDNNGLASSATTVTVTVNAVNDAPVAVADLVSTPEDTALSIDVASNDTDVDSGDAVDDTTIALVSNPGNGSAVVNNGKVDYTPAANFNGSDSFSYTIEDGNGAISNSATVTINVSSVNDLPSASNDTSSVDEDGSVIVNVLANDSDPDGSIDATSVSIQAIPGNGATSVNSNNGEITYTPAPDFNGSDSFSYTVRDDAGGTSNAATVNITVNSINDAPRVSNDSASLLEDNSHTINVLGNDTDIDGSLNVSSVEIVTPPGNGSASVNNSNGTLIYTPGNSFNGQDTLSYRVQDDLGLWSAAATVTITVQPVNDLPLANDDTFSVDEDSSTTLAVLTNDSDTDGTLNPTTITLTSAARHGSVSLANDGSLSYQPDNNFNGSDSFSYRVADDEGGLSNTATVSISVRAINDAPQISGTPATSLLQSATYHFSPMLTDIEDDPLTVSAVNLPGWLTLDSSSGTLTGSTDQVGQFDNIILSVSDGDASSSLAPFSITIQPDSDGDGLADEVDSDDDNDGMSDEFELANHFNPLDASDAAADADGDGVTNLDEQNQNSNPRADDYPPVFATAGVVDINATGLLTKLPELTPPAAIDALDGAVTATLLEPPQMLEPGRHILTWRASDNAGNSAEQQQILRLFPLISLSKNQQVAEGGQAQFSILLNGLAPHYPFAVAYQVSGSAGEEDHDLKAGSVQFDEGSLAEKVSFTTFTDQQNDPAETLVISLSGDGNFGTKNSHTTHIHEGNIAPKVALGLEQSGQPASLLIRNGDIAVLTAQVSDSNLADRHVYDWHVPGINADHNNKRQFIFQPKELDAGTYNATVTVTDNGNPAKQSSATLLFRILQQPPQLAGDNDSDGDSLMDDYEGFGDSDGDGQPDYLDALPQLNVLNEQVSDGQRFLIEADPGVRLRLGRLALGAGASGAAIDNSNPPAGETIPADNIDNVGGYFDFVIADLPQPGDSVKIVIPQRREIPPTPLYRKLDGGIWFTFVEDSHNQLASAPGDSGICPPPGHSLYQPGLTPGHWCVELTIEDGGPNDADHSVNGSVADPGGVGVINNQTVTARRSGGNVPHALLLTLGLLALAGKSRRRLWLALALSVLAANSHSAAGQSDQIWPQWLQHSYIEAGLYHGDGTQDSGNFRRDMAQSGAAVELDNYQVRKTAYQLSLGYHLTHWLAADIGYINLGQADIRIKATAADNHTLEKALEKHYPVSGRGWTVSARLADKLTPRHSLSAELGVFIWQGDIELRGADIQPDSHGDSEPLLGVGLSQQLGSHTQAALRYRRIFAGQQAFNLLGISARLNF</sequence>
<feature type="compositionally biased region" description="Acidic residues" evidence="4">
    <location>
        <begin position="2002"/>
        <end position="2023"/>
    </location>
</feature>
<dbReference type="CDD" id="cd11304">
    <property type="entry name" value="Cadherin_repeat"/>
    <property type="match status" value="1"/>
</dbReference>
<dbReference type="SUPFAM" id="SSF141072">
    <property type="entry name" value="CalX-like"/>
    <property type="match status" value="1"/>
</dbReference>
<dbReference type="Pfam" id="PF17963">
    <property type="entry name" value="Big_9"/>
    <property type="match status" value="5"/>
</dbReference>
<dbReference type="SUPFAM" id="SSF49313">
    <property type="entry name" value="Cadherin-like"/>
    <property type="match status" value="1"/>
</dbReference>
<dbReference type="InterPro" id="IPR038081">
    <property type="entry name" value="CalX-like_sf"/>
</dbReference>
<proteinExistence type="inferred from homology"/>
<dbReference type="Pfam" id="PF05345">
    <property type="entry name" value="He_PIG"/>
    <property type="match status" value="1"/>
</dbReference>
<feature type="compositionally biased region" description="Polar residues" evidence="4">
    <location>
        <begin position="1700"/>
        <end position="1709"/>
    </location>
</feature>
<keyword evidence="7" id="KW-1185">Reference proteome</keyword>
<dbReference type="PROSITE" id="PS50268">
    <property type="entry name" value="CADHERIN_2"/>
    <property type="match status" value="2"/>
</dbReference>
<keyword evidence="3" id="KW-0626">Porin</keyword>
<dbReference type="InterPro" id="IPR053784">
    <property type="entry name" value="Choice_anch_U_dom"/>
</dbReference>
<evidence type="ECO:0000256" key="3">
    <source>
        <dbReference type="ARBA" id="ARBA00023114"/>
    </source>
</evidence>
<feature type="region of interest" description="Disordered" evidence="4">
    <location>
        <begin position="1685"/>
        <end position="1715"/>
    </location>
</feature>
<reference evidence="7" key="1">
    <citation type="journal article" date="2019" name="Int. J. Syst. Evol. Microbiol.">
        <title>The Global Catalogue of Microorganisms (GCM) 10K type strain sequencing project: providing services to taxonomists for standard genome sequencing and annotation.</title>
        <authorList>
            <consortium name="The Broad Institute Genomics Platform"/>
            <consortium name="The Broad Institute Genome Sequencing Center for Infectious Disease"/>
            <person name="Wu L."/>
            <person name="Ma J."/>
        </authorList>
    </citation>
    <scope>NUCLEOTIDE SEQUENCE [LARGE SCALE GENOMIC DNA]</scope>
    <source>
        <strain evidence="7">KCTC 42424</strain>
    </source>
</reference>
<feature type="compositionally biased region" description="Acidic residues" evidence="4">
    <location>
        <begin position="1652"/>
        <end position="1671"/>
    </location>
</feature>
<keyword evidence="2" id="KW-0732">Signal</keyword>
<feature type="region of interest" description="Disordered" evidence="4">
    <location>
        <begin position="955"/>
        <end position="980"/>
    </location>
</feature>
<dbReference type="NCBIfam" id="NF041766">
    <property type="entry name" value="choice_anch_U"/>
    <property type="match status" value="1"/>
</dbReference>
<evidence type="ECO:0000313" key="7">
    <source>
        <dbReference type="Proteomes" id="UP001595722"/>
    </source>
</evidence>
<dbReference type="InterPro" id="IPR013783">
    <property type="entry name" value="Ig-like_fold"/>
</dbReference>
<dbReference type="InterPro" id="IPR002126">
    <property type="entry name" value="Cadherin-like_dom"/>
</dbReference>
<dbReference type="InterPro" id="IPR000498">
    <property type="entry name" value="OmpA-like_TM_dom"/>
</dbReference>
<feature type="domain" description="Cadherin" evidence="5">
    <location>
        <begin position="1288"/>
        <end position="1374"/>
    </location>
</feature>